<feature type="transmembrane region" description="Helical" evidence="1">
    <location>
        <begin position="46"/>
        <end position="63"/>
    </location>
</feature>
<gene>
    <name evidence="2" type="ORF">B0T14DRAFT_253407</name>
</gene>
<evidence type="ECO:0000313" key="2">
    <source>
        <dbReference type="EMBL" id="KAK0616817.1"/>
    </source>
</evidence>
<keyword evidence="3" id="KW-1185">Reference proteome</keyword>
<dbReference type="AlphaFoldDB" id="A0AA39WK10"/>
<keyword evidence="1" id="KW-0812">Transmembrane</keyword>
<protein>
    <submittedName>
        <fullName evidence="2">Uncharacterized protein</fullName>
    </submittedName>
</protein>
<feature type="transmembrane region" description="Helical" evidence="1">
    <location>
        <begin position="21"/>
        <end position="40"/>
    </location>
</feature>
<keyword evidence="1" id="KW-1133">Transmembrane helix</keyword>
<sequence>MSALLHRIASHLSRAGHDRHLWRLFIPFIMHFSGFLLPLATNRACSTAYAFPFTAGFCYLHLVGSSRRALSHCAHCGLFFSVIRNIKRKRGIRVGCHGTGVCHVHTITSMRFKARRTYIDGDSKIE</sequence>
<proteinExistence type="predicted"/>
<organism evidence="2 3">
    <name type="scientific">Immersiella caudata</name>
    <dbReference type="NCBI Taxonomy" id="314043"/>
    <lineage>
        <taxon>Eukaryota</taxon>
        <taxon>Fungi</taxon>
        <taxon>Dikarya</taxon>
        <taxon>Ascomycota</taxon>
        <taxon>Pezizomycotina</taxon>
        <taxon>Sordariomycetes</taxon>
        <taxon>Sordariomycetidae</taxon>
        <taxon>Sordariales</taxon>
        <taxon>Lasiosphaeriaceae</taxon>
        <taxon>Immersiella</taxon>
    </lineage>
</organism>
<dbReference type="Proteomes" id="UP001175000">
    <property type="component" value="Unassembled WGS sequence"/>
</dbReference>
<evidence type="ECO:0000313" key="3">
    <source>
        <dbReference type="Proteomes" id="UP001175000"/>
    </source>
</evidence>
<name>A0AA39WK10_9PEZI</name>
<evidence type="ECO:0000256" key="1">
    <source>
        <dbReference type="SAM" id="Phobius"/>
    </source>
</evidence>
<keyword evidence="1" id="KW-0472">Membrane</keyword>
<accession>A0AA39WK10</accession>
<comment type="caution">
    <text evidence="2">The sequence shown here is derived from an EMBL/GenBank/DDBJ whole genome shotgun (WGS) entry which is preliminary data.</text>
</comment>
<reference evidence="2" key="1">
    <citation type="submission" date="2023-06" db="EMBL/GenBank/DDBJ databases">
        <title>Genome-scale phylogeny and comparative genomics of the fungal order Sordariales.</title>
        <authorList>
            <consortium name="Lawrence Berkeley National Laboratory"/>
            <person name="Hensen N."/>
            <person name="Bonometti L."/>
            <person name="Westerberg I."/>
            <person name="Brannstrom I.O."/>
            <person name="Guillou S."/>
            <person name="Cros-Aarteil S."/>
            <person name="Calhoun S."/>
            <person name="Haridas S."/>
            <person name="Kuo A."/>
            <person name="Mondo S."/>
            <person name="Pangilinan J."/>
            <person name="Riley R."/>
            <person name="Labutti K."/>
            <person name="Andreopoulos B."/>
            <person name="Lipzen A."/>
            <person name="Chen C."/>
            <person name="Yanf M."/>
            <person name="Daum C."/>
            <person name="Ng V."/>
            <person name="Clum A."/>
            <person name="Steindorff A."/>
            <person name="Ohm R."/>
            <person name="Martin F."/>
            <person name="Silar P."/>
            <person name="Natvig D."/>
            <person name="Lalanne C."/>
            <person name="Gautier V."/>
            <person name="Ament-Velasquez S.L."/>
            <person name="Kruys A."/>
            <person name="Hutchinson M.I."/>
            <person name="Powell A.J."/>
            <person name="Barry K."/>
            <person name="Miller A.N."/>
            <person name="Grigoriev I.V."/>
            <person name="Debuchy R."/>
            <person name="Gladieux P."/>
            <person name="Thoren M.H."/>
            <person name="Johannesson H."/>
        </authorList>
    </citation>
    <scope>NUCLEOTIDE SEQUENCE</scope>
    <source>
        <strain evidence="2">CBS 606.72</strain>
    </source>
</reference>
<dbReference type="EMBL" id="JAULSU010000005">
    <property type="protein sequence ID" value="KAK0616817.1"/>
    <property type="molecule type" value="Genomic_DNA"/>
</dbReference>